<protein>
    <recommendedName>
        <fullName evidence="1">Flagellar hook-associated protein 2 C-terminal domain-containing protein</fullName>
    </recommendedName>
</protein>
<comment type="caution">
    <text evidence="2">The sequence shown here is derived from an EMBL/GenBank/DDBJ whole genome shotgun (WGS) entry which is preliminary data.</text>
</comment>
<name>A0A927ZQW9_SELRU</name>
<dbReference type="GO" id="GO:0009288">
    <property type="term" value="C:bacterial-type flagellum"/>
    <property type="evidence" value="ECO:0007669"/>
    <property type="project" value="InterPro"/>
</dbReference>
<dbReference type="InterPro" id="IPR010809">
    <property type="entry name" value="FliD_C"/>
</dbReference>
<evidence type="ECO:0000313" key="3">
    <source>
        <dbReference type="Proteomes" id="UP000772151"/>
    </source>
</evidence>
<dbReference type="Proteomes" id="UP000772151">
    <property type="component" value="Unassembled WGS sequence"/>
</dbReference>
<evidence type="ECO:0000259" key="1">
    <source>
        <dbReference type="Pfam" id="PF07195"/>
    </source>
</evidence>
<dbReference type="EMBL" id="SVCA01000008">
    <property type="protein sequence ID" value="MBE6085604.1"/>
    <property type="molecule type" value="Genomic_DNA"/>
</dbReference>
<dbReference type="Pfam" id="PF07195">
    <property type="entry name" value="FliD_C"/>
    <property type="match status" value="1"/>
</dbReference>
<gene>
    <name evidence="2" type="ORF">E7203_09200</name>
</gene>
<proteinExistence type="predicted"/>
<dbReference type="GO" id="GO:0007155">
    <property type="term" value="P:cell adhesion"/>
    <property type="evidence" value="ECO:0007669"/>
    <property type="project" value="InterPro"/>
</dbReference>
<dbReference type="AlphaFoldDB" id="A0A927ZQW9"/>
<organism evidence="2 3">
    <name type="scientific">Selenomonas ruminantium</name>
    <dbReference type="NCBI Taxonomy" id="971"/>
    <lineage>
        <taxon>Bacteria</taxon>
        <taxon>Bacillati</taxon>
        <taxon>Bacillota</taxon>
        <taxon>Negativicutes</taxon>
        <taxon>Selenomonadales</taxon>
        <taxon>Selenomonadaceae</taxon>
        <taxon>Selenomonas</taxon>
    </lineage>
</organism>
<feature type="domain" description="Flagellar hook-associated protein 2 C-terminal" evidence="1">
    <location>
        <begin position="138"/>
        <end position="314"/>
    </location>
</feature>
<sequence length="341" mass="36522">MLILRRKITDISIREVLHFPKSRKGGCIMSTISAMTRDTYTMYKMAQGGTQATTTAQKEAGKAEESSSAQSKSYATAAANVSQLSNLVGSFDSAYASKKTTAAQDSISSLWSGYTNSYSSGLANLSALSGVSSSAAGLVNSYNEAKSTFDTQFKAYMGDLQKSAQTVRNMSYEFSADDITEAEDGTKTYSDGLKSAIKNVKQLVSDYNDALDLTSDYSSVGKRMESLHKSFADTTYRADTYKQLGITVDSKTGKMSVDEDKLATALTENGDRVKNALGANGLAGKAEQHLAQANSQSDKLFPSLQSMFGSSIKTASAYTNPRVLSASVQYGMIGNLFSSMF</sequence>
<evidence type="ECO:0000313" key="2">
    <source>
        <dbReference type="EMBL" id="MBE6085604.1"/>
    </source>
</evidence>
<reference evidence="2" key="1">
    <citation type="submission" date="2019-04" db="EMBL/GenBank/DDBJ databases">
        <title>Evolution of Biomass-Degrading Anaerobic Consortia Revealed by Metagenomics.</title>
        <authorList>
            <person name="Peng X."/>
        </authorList>
    </citation>
    <scope>NUCLEOTIDE SEQUENCE</scope>
    <source>
        <strain evidence="2">SIG242</strain>
    </source>
</reference>
<accession>A0A927ZQW9</accession>